<proteinExistence type="predicted"/>
<evidence type="ECO:0000256" key="3">
    <source>
        <dbReference type="SAM" id="MobiDB-lite"/>
    </source>
</evidence>
<dbReference type="InterPro" id="IPR036188">
    <property type="entry name" value="FAD/NAD-bd_sf"/>
</dbReference>
<dbReference type="Proteomes" id="UP000285376">
    <property type="component" value="Unassembled WGS sequence"/>
</dbReference>
<dbReference type="GO" id="GO:0004497">
    <property type="term" value="F:monooxygenase activity"/>
    <property type="evidence" value="ECO:0007669"/>
    <property type="project" value="UniProtKB-KW"/>
</dbReference>
<evidence type="ECO:0000313" key="5">
    <source>
        <dbReference type="EMBL" id="RHW47534.1"/>
    </source>
</evidence>
<feature type="region of interest" description="Disordered" evidence="3">
    <location>
        <begin position="1"/>
        <end position="86"/>
    </location>
</feature>
<dbReference type="PANTHER" id="PTHR13789">
    <property type="entry name" value="MONOOXYGENASE"/>
    <property type="match status" value="1"/>
</dbReference>
<dbReference type="PANTHER" id="PTHR13789:SF268">
    <property type="entry name" value="5-METHYLPHENAZINE-1-CARBOXYLATE 1-MONOOXYGENASE"/>
    <property type="match status" value="1"/>
</dbReference>
<dbReference type="SUPFAM" id="SSF51905">
    <property type="entry name" value="FAD/NAD(P)-binding domain"/>
    <property type="match status" value="2"/>
</dbReference>
<keyword evidence="2" id="KW-0503">Monooxygenase</keyword>
<dbReference type="InterPro" id="IPR050493">
    <property type="entry name" value="FAD-dep_Monooxygenase_BioMet"/>
</dbReference>
<gene>
    <name evidence="5" type="ORF">D1832_02195</name>
</gene>
<feature type="compositionally biased region" description="Basic residues" evidence="3">
    <location>
        <begin position="10"/>
        <end position="31"/>
    </location>
</feature>
<evidence type="ECO:0000313" key="6">
    <source>
        <dbReference type="Proteomes" id="UP000285376"/>
    </source>
</evidence>
<accession>A0A417ZA73</accession>
<dbReference type="AlphaFoldDB" id="A0A417ZA73"/>
<dbReference type="SUPFAM" id="SSF54373">
    <property type="entry name" value="FAD-linked reductases, C-terminal domain"/>
    <property type="match status" value="1"/>
</dbReference>
<feature type="compositionally biased region" description="Basic and acidic residues" evidence="3">
    <location>
        <begin position="65"/>
        <end position="83"/>
    </location>
</feature>
<reference evidence="5 6" key="1">
    <citation type="submission" date="2018-08" db="EMBL/GenBank/DDBJ databases">
        <title>Whole genome sequence analysis of Dermacoccus abyssi bacteria isolated from Deep Mariana trench Micromonospora spp reveals genes involved in the environmental adaptation and production of secondary metabolites.</title>
        <authorList>
            <person name="Abdel-Mageed W.M."/>
            <person name="Lehri B."/>
            <person name="Nouioui I."/>
            <person name="Goodfellow I."/>
            <person name="Jaspars M."/>
            <person name="Karlyshev A."/>
        </authorList>
    </citation>
    <scope>NUCLEOTIDE SEQUENCE [LARGE SCALE GENOMIC DNA]</scope>
    <source>
        <strain evidence="5 6">MT1.1</strain>
    </source>
</reference>
<feature type="compositionally biased region" description="Basic residues" evidence="3">
    <location>
        <begin position="120"/>
        <end position="137"/>
    </location>
</feature>
<name>A0A417ZA73_9MICO</name>
<sequence length="300" mass="33793">MPDGKDRSVHFTRNHLRRRHRGSGHSRPHRGAHTERPGHPARHPRERPRDQASRRRYQPSAAGRRGVDEAEVARAPGEARRPDVVGALPCPRGNAARRAHLLAGRAADRCAPRRTAEHAARHRSGAPRIRRGAHRSARRGFELSDGVVNGTVTDRDSKQAEKVTARILLAADGVHSSVRQQLHPDTSFHWEGTRMFRGTAVREPFLDGATMTLIYGEEEKRFLVYPISRDVENEGEELINWVAMVPEADSRTISVDDTKNEPTDPKDVVPTFRGWGFDLARHRRSLRRVDRRVALPDDGS</sequence>
<dbReference type="Gene3D" id="3.30.9.30">
    <property type="match status" value="1"/>
</dbReference>
<organism evidence="5 6">
    <name type="scientific">Dermacoccus abyssi</name>
    <dbReference type="NCBI Taxonomy" id="322596"/>
    <lineage>
        <taxon>Bacteria</taxon>
        <taxon>Bacillati</taxon>
        <taxon>Actinomycetota</taxon>
        <taxon>Actinomycetes</taxon>
        <taxon>Micrococcales</taxon>
        <taxon>Dermacoccaceae</taxon>
        <taxon>Dermacoccus</taxon>
    </lineage>
</organism>
<feature type="domain" description="FAD-binding" evidence="4">
    <location>
        <begin position="139"/>
        <end position="230"/>
    </location>
</feature>
<dbReference type="InterPro" id="IPR002938">
    <property type="entry name" value="FAD-bd"/>
</dbReference>
<dbReference type="Pfam" id="PF01494">
    <property type="entry name" value="FAD_binding_3"/>
    <property type="match status" value="1"/>
</dbReference>
<dbReference type="EMBL" id="QWLM01000002">
    <property type="protein sequence ID" value="RHW47534.1"/>
    <property type="molecule type" value="Genomic_DNA"/>
</dbReference>
<dbReference type="GO" id="GO:0071949">
    <property type="term" value="F:FAD binding"/>
    <property type="evidence" value="ECO:0007669"/>
    <property type="project" value="InterPro"/>
</dbReference>
<dbReference type="Gene3D" id="3.50.50.60">
    <property type="entry name" value="FAD/NAD(P)-binding domain"/>
    <property type="match status" value="1"/>
</dbReference>
<evidence type="ECO:0000256" key="1">
    <source>
        <dbReference type="ARBA" id="ARBA00023002"/>
    </source>
</evidence>
<protein>
    <recommendedName>
        <fullName evidence="4">FAD-binding domain-containing protein</fullName>
    </recommendedName>
</protein>
<feature type="region of interest" description="Disordered" evidence="3">
    <location>
        <begin position="112"/>
        <end position="137"/>
    </location>
</feature>
<evidence type="ECO:0000259" key="4">
    <source>
        <dbReference type="Pfam" id="PF01494"/>
    </source>
</evidence>
<keyword evidence="1" id="KW-0560">Oxidoreductase</keyword>
<evidence type="ECO:0000256" key="2">
    <source>
        <dbReference type="ARBA" id="ARBA00023033"/>
    </source>
</evidence>
<comment type="caution">
    <text evidence="5">The sequence shown here is derived from an EMBL/GenBank/DDBJ whole genome shotgun (WGS) entry which is preliminary data.</text>
</comment>